<comment type="caution">
    <text evidence="7">The sequence shown here is derived from an EMBL/GenBank/DDBJ whole genome shotgun (WGS) entry which is preliminary data.</text>
</comment>
<dbReference type="InterPro" id="IPR011249">
    <property type="entry name" value="Metalloenz_LuxS/M16"/>
</dbReference>
<dbReference type="Gene3D" id="3.30.830.10">
    <property type="entry name" value="Metalloenzyme, LuxS/M16 peptidase-like"/>
    <property type="match status" value="2"/>
</dbReference>
<evidence type="ECO:0000256" key="1">
    <source>
        <dbReference type="ARBA" id="ARBA00001947"/>
    </source>
</evidence>
<dbReference type="InterPro" id="IPR001431">
    <property type="entry name" value="Pept_M16_Zn_BS"/>
</dbReference>
<dbReference type="Pfam" id="PF05193">
    <property type="entry name" value="Peptidase_M16_C"/>
    <property type="match status" value="1"/>
</dbReference>
<proteinExistence type="inferred from homology"/>
<dbReference type="InterPro" id="IPR011765">
    <property type="entry name" value="Pept_M16_N"/>
</dbReference>
<keyword evidence="8" id="KW-1185">Reference proteome</keyword>
<evidence type="ECO:0000256" key="2">
    <source>
        <dbReference type="ARBA" id="ARBA00007261"/>
    </source>
</evidence>
<evidence type="ECO:0000256" key="4">
    <source>
        <dbReference type="RuleBase" id="RU004447"/>
    </source>
</evidence>
<reference evidence="8" key="1">
    <citation type="journal article" date="2019" name="Int. J. Syst. Evol. Microbiol.">
        <title>The Global Catalogue of Microorganisms (GCM) 10K type strain sequencing project: providing services to taxonomists for standard genome sequencing and annotation.</title>
        <authorList>
            <consortium name="The Broad Institute Genomics Platform"/>
            <consortium name="The Broad Institute Genome Sequencing Center for Infectious Disease"/>
            <person name="Wu L."/>
            <person name="Ma J."/>
        </authorList>
    </citation>
    <scope>NUCLEOTIDE SEQUENCE [LARGE SCALE GENOMIC DNA]</scope>
    <source>
        <strain evidence="8">KCTC 42964</strain>
    </source>
</reference>
<dbReference type="SUPFAM" id="SSF63411">
    <property type="entry name" value="LuxS/MPP-like metallohydrolase"/>
    <property type="match status" value="2"/>
</dbReference>
<evidence type="ECO:0000313" key="8">
    <source>
        <dbReference type="Proteomes" id="UP001595528"/>
    </source>
</evidence>
<keyword evidence="3" id="KW-0482">Metalloprotease</keyword>
<dbReference type="RefSeq" id="WP_379898512.1">
    <property type="nucleotide sequence ID" value="NZ_JBHRTR010000013.1"/>
</dbReference>
<dbReference type="Pfam" id="PF00675">
    <property type="entry name" value="Peptidase_M16"/>
    <property type="match status" value="1"/>
</dbReference>
<dbReference type="Proteomes" id="UP001595528">
    <property type="component" value="Unassembled WGS sequence"/>
</dbReference>
<dbReference type="PANTHER" id="PTHR11851:SF49">
    <property type="entry name" value="MITOCHONDRIAL-PROCESSING PEPTIDASE SUBUNIT ALPHA"/>
    <property type="match status" value="1"/>
</dbReference>
<evidence type="ECO:0000313" key="7">
    <source>
        <dbReference type="EMBL" id="MFC3226498.1"/>
    </source>
</evidence>
<keyword evidence="3" id="KW-0645">Protease</keyword>
<evidence type="ECO:0000256" key="3">
    <source>
        <dbReference type="ARBA" id="ARBA00023049"/>
    </source>
</evidence>
<feature type="domain" description="Peptidase M16 C-terminal" evidence="6">
    <location>
        <begin position="168"/>
        <end position="342"/>
    </location>
</feature>
<organism evidence="7 8">
    <name type="scientific">Marinibaculum pumilum</name>
    <dbReference type="NCBI Taxonomy" id="1766165"/>
    <lineage>
        <taxon>Bacteria</taxon>
        <taxon>Pseudomonadati</taxon>
        <taxon>Pseudomonadota</taxon>
        <taxon>Alphaproteobacteria</taxon>
        <taxon>Rhodospirillales</taxon>
        <taxon>Rhodospirillaceae</taxon>
        <taxon>Marinibaculum</taxon>
    </lineage>
</organism>
<dbReference type="InterPro" id="IPR007863">
    <property type="entry name" value="Peptidase_M16_C"/>
</dbReference>
<comment type="similarity">
    <text evidence="2 4">Belongs to the peptidase M16 family.</text>
</comment>
<gene>
    <name evidence="7" type="ORF">ACFOGJ_04610</name>
</gene>
<dbReference type="EMBL" id="JBHRTR010000013">
    <property type="protein sequence ID" value="MFC3226498.1"/>
    <property type="molecule type" value="Genomic_DNA"/>
</dbReference>
<sequence length="424" mass="45868">MTVEVSELPGGLRVVTDSMPGIASASVGVWVDAGSRHEDPVENGTAHFLEHMAFKGTENRSTRQIMEEIEMVGGSLNAFTAREQTTYHAQVLEADLDLAVDLLSDIVMNPVFAPEEMERERQVILQEIGMVQDTPDDLVFDHLQAVAYPDQAIGRSILGTDRGIAALPLDVLRGFRDRHYDAGRMIVAAAGAVDHDRFRDLVGERFALASGGNGGARPGAYEAASYRGGDLRDARSLDQVHLSFAFPGLCFDDPDYYALQVYATLLGGGSSSRLMQEVREERGLAYSIFAQPVAYADGGLLTLYAGTSDDLAIELLDVLGEQVRDSVENVTDPEIQRARAQLKAGLLMSLESSNARMEIAARHLYLFGRPLTVQELSASIDAVDRASVIRAARRVFGGGPLSFAAVGPVDGLPDRAAIQERFAL</sequence>
<name>A0ABV7KVW7_9PROT</name>
<comment type="cofactor">
    <cofactor evidence="1">
        <name>Zn(2+)</name>
        <dbReference type="ChEBI" id="CHEBI:29105"/>
    </cofactor>
</comment>
<dbReference type="PROSITE" id="PS00143">
    <property type="entry name" value="INSULINASE"/>
    <property type="match status" value="1"/>
</dbReference>
<accession>A0ABV7KVW7</accession>
<feature type="domain" description="Peptidase M16 N-terminal" evidence="5">
    <location>
        <begin position="13"/>
        <end position="161"/>
    </location>
</feature>
<dbReference type="InterPro" id="IPR050361">
    <property type="entry name" value="MPP/UQCRC_Complex"/>
</dbReference>
<protein>
    <submittedName>
        <fullName evidence="7">M16 family metallopeptidase</fullName>
    </submittedName>
</protein>
<evidence type="ECO:0000259" key="6">
    <source>
        <dbReference type="Pfam" id="PF05193"/>
    </source>
</evidence>
<keyword evidence="3" id="KW-0378">Hydrolase</keyword>
<dbReference type="PANTHER" id="PTHR11851">
    <property type="entry name" value="METALLOPROTEASE"/>
    <property type="match status" value="1"/>
</dbReference>
<evidence type="ECO:0000259" key="5">
    <source>
        <dbReference type="Pfam" id="PF00675"/>
    </source>
</evidence>